<dbReference type="GO" id="GO:0004497">
    <property type="term" value="F:monooxygenase activity"/>
    <property type="evidence" value="ECO:0007669"/>
    <property type="project" value="InterPro"/>
</dbReference>
<dbReference type="SUPFAM" id="SSF48264">
    <property type="entry name" value="Cytochrome P450"/>
    <property type="match status" value="1"/>
</dbReference>
<sequence length="364" mass="40542">MSPFSNFVVPLVSFTLFTIFLFKWFSNPASTARKRLPPSPPKLPVIGNLHQLGLYPHIALQALSKRYGPLMMLHLGRVPAVVVSSADAAREIMKTQDIIFSNRPKVSIPDKIVYGSKDIAFSPYGEHWRQVRSICVLHLLSNKRVQSYSHIRKEETDLLIDKIRQTSSSPMSVTNMSNLLVSVTNDTICRVALGKKYSDGEAEGSTKFELMLKEIMELAGTFNAGDFIPWLKWMNKVNGLDNRVDKVAKAFDEFLSGVVEDHRNRNQGKMDRGDSSNEADLVDLLLEIQRESKSSFALDDESIKGVIFDMFGAGTDTTYTSLEWTVAEASGHPHAGILPTACTPRVVPRLVSARDDLVSNMHDG</sequence>
<proteinExistence type="inferred from homology"/>
<accession>A0AAD1YPM3</accession>
<evidence type="ECO:0000256" key="8">
    <source>
        <dbReference type="SAM" id="Phobius"/>
    </source>
</evidence>
<keyword evidence="8" id="KW-1133">Transmembrane helix</keyword>
<dbReference type="AlphaFoldDB" id="A0AAD1YPM3"/>
<dbReference type="PANTHER" id="PTHR47955:SF15">
    <property type="entry name" value="CYTOCHROME P450 71A2-LIKE"/>
    <property type="match status" value="1"/>
</dbReference>
<evidence type="ECO:0000256" key="6">
    <source>
        <dbReference type="ARBA" id="ARBA00023002"/>
    </source>
</evidence>
<dbReference type="PANTHER" id="PTHR47955">
    <property type="entry name" value="CYTOCHROME P450 FAMILY 71 PROTEIN"/>
    <property type="match status" value="1"/>
</dbReference>
<dbReference type="Pfam" id="PF00067">
    <property type="entry name" value="p450"/>
    <property type="match status" value="1"/>
</dbReference>
<dbReference type="InterPro" id="IPR002401">
    <property type="entry name" value="Cyt_P450_E_grp-I"/>
</dbReference>
<dbReference type="GO" id="GO:0020037">
    <property type="term" value="F:heme binding"/>
    <property type="evidence" value="ECO:0007669"/>
    <property type="project" value="InterPro"/>
</dbReference>
<organism evidence="9 10">
    <name type="scientific">Fraxinus pennsylvanica</name>
    <dbReference type="NCBI Taxonomy" id="56036"/>
    <lineage>
        <taxon>Eukaryota</taxon>
        <taxon>Viridiplantae</taxon>
        <taxon>Streptophyta</taxon>
        <taxon>Embryophyta</taxon>
        <taxon>Tracheophyta</taxon>
        <taxon>Spermatophyta</taxon>
        <taxon>Magnoliopsida</taxon>
        <taxon>eudicotyledons</taxon>
        <taxon>Gunneridae</taxon>
        <taxon>Pentapetalae</taxon>
        <taxon>asterids</taxon>
        <taxon>lamiids</taxon>
        <taxon>Lamiales</taxon>
        <taxon>Oleaceae</taxon>
        <taxon>Oleeae</taxon>
        <taxon>Fraxinus</taxon>
    </lineage>
</organism>
<keyword evidence="7" id="KW-0408">Iron</keyword>
<dbReference type="PRINTS" id="PR00463">
    <property type="entry name" value="EP450I"/>
</dbReference>
<keyword evidence="10" id="KW-1185">Reference proteome</keyword>
<dbReference type="Gene3D" id="1.10.630.10">
    <property type="entry name" value="Cytochrome P450"/>
    <property type="match status" value="1"/>
</dbReference>
<evidence type="ECO:0000313" key="10">
    <source>
        <dbReference type="Proteomes" id="UP000834106"/>
    </source>
</evidence>
<dbReference type="EMBL" id="OU503036">
    <property type="protein sequence ID" value="CAI9753981.1"/>
    <property type="molecule type" value="Genomic_DNA"/>
</dbReference>
<evidence type="ECO:0000256" key="2">
    <source>
        <dbReference type="ARBA" id="ARBA00004167"/>
    </source>
</evidence>
<comment type="subcellular location">
    <subcellularLocation>
        <location evidence="2">Membrane</location>
        <topology evidence="2">Single-pass membrane protein</topology>
    </subcellularLocation>
</comment>
<evidence type="ECO:0000313" key="9">
    <source>
        <dbReference type="EMBL" id="CAI9753981.1"/>
    </source>
</evidence>
<reference evidence="9" key="1">
    <citation type="submission" date="2023-05" db="EMBL/GenBank/DDBJ databases">
        <authorList>
            <person name="Huff M."/>
        </authorList>
    </citation>
    <scope>NUCLEOTIDE SEQUENCE</scope>
</reference>
<evidence type="ECO:0000256" key="3">
    <source>
        <dbReference type="ARBA" id="ARBA00010617"/>
    </source>
</evidence>
<feature type="transmembrane region" description="Helical" evidence="8">
    <location>
        <begin position="6"/>
        <end position="25"/>
    </location>
</feature>
<keyword evidence="8" id="KW-0812">Transmembrane</keyword>
<keyword evidence="8" id="KW-0472">Membrane</keyword>
<dbReference type="InterPro" id="IPR036396">
    <property type="entry name" value="Cyt_P450_sf"/>
</dbReference>
<dbReference type="GO" id="GO:0005506">
    <property type="term" value="F:iron ion binding"/>
    <property type="evidence" value="ECO:0007669"/>
    <property type="project" value="InterPro"/>
</dbReference>
<name>A0AAD1YPM3_9LAMI</name>
<comment type="similarity">
    <text evidence="3">Belongs to the cytochrome P450 family.</text>
</comment>
<dbReference type="GO" id="GO:0016705">
    <property type="term" value="F:oxidoreductase activity, acting on paired donors, with incorporation or reduction of molecular oxygen"/>
    <property type="evidence" value="ECO:0007669"/>
    <property type="project" value="InterPro"/>
</dbReference>
<gene>
    <name evidence="9" type="ORF">FPE_LOCUS1412</name>
</gene>
<keyword evidence="6" id="KW-0560">Oxidoreductase</keyword>
<evidence type="ECO:0000256" key="1">
    <source>
        <dbReference type="ARBA" id="ARBA00001971"/>
    </source>
</evidence>
<evidence type="ECO:0000256" key="7">
    <source>
        <dbReference type="ARBA" id="ARBA00023004"/>
    </source>
</evidence>
<protein>
    <submittedName>
        <fullName evidence="9">Uncharacterized protein</fullName>
    </submittedName>
</protein>
<keyword evidence="4" id="KW-0349">Heme</keyword>
<keyword evidence="5" id="KW-0479">Metal-binding</keyword>
<dbReference type="InterPro" id="IPR001128">
    <property type="entry name" value="Cyt_P450"/>
</dbReference>
<evidence type="ECO:0000256" key="5">
    <source>
        <dbReference type="ARBA" id="ARBA00022723"/>
    </source>
</evidence>
<comment type="cofactor">
    <cofactor evidence="1">
        <name>heme</name>
        <dbReference type="ChEBI" id="CHEBI:30413"/>
    </cofactor>
</comment>
<evidence type="ECO:0000256" key="4">
    <source>
        <dbReference type="ARBA" id="ARBA00022617"/>
    </source>
</evidence>
<dbReference type="Proteomes" id="UP000834106">
    <property type="component" value="Chromosome 1"/>
</dbReference>
<dbReference type="GO" id="GO:0016020">
    <property type="term" value="C:membrane"/>
    <property type="evidence" value="ECO:0007669"/>
    <property type="project" value="UniProtKB-SubCell"/>
</dbReference>